<dbReference type="KEGG" id="smaa:IT774_15615"/>
<reference evidence="2 3" key="1">
    <citation type="submission" date="2020-11" db="EMBL/GenBank/DDBJ databases">
        <title>Complete genome sequence for Salinimonas sp. strain G2-b.</title>
        <authorList>
            <person name="Park S.-J."/>
        </authorList>
    </citation>
    <scope>NUCLEOTIDE SEQUENCE [LARGE SCALE GENOMIC DNA]</scope>
    <source>
        <strain evidence="2 3">G2-b</strain>
    </source>
</reference>
<evidence type="ECO:0000313" key="2">
    <source>
        <dbReference type="EMBL" id="QPG05500.1"/>
    </source>
</evidence>
<accession>A0A7S9DY91</accession>
<keyword evidence="3" id="KW-1185">Reference proteome</keyword>
<dbReference type="RefSeq" id="WP_195810587.1">
    <property type="nucleotide sequence ID" value="NZ_CP064795.1"/>
</dbReference>
<dbReference type="AlphaFoldDB" id="A0A7S9DY91"/>
<dbReference type="Proteomes" id="UP000595095">
    <property type="component" value="Chromosome"/>
</dbReference>
<dbReference type="EMBL" id="CP064795">
    <property type="protein sequence ID" value="QPG05500.1"/>
    <property type="molecule type" value="Genomic_DNA"/>
</dbReference>
<proteinExistence type="predicted"/>
<name>A0A7S9DY91_9ALTE</name>
<evidence type="ECO:0000256" key="1">
    <source>
        <dbReference type="SAM" id="MobiDB-lite"/>
    </source>
</evidence>
<protein>
    <recommendedName>
        <fullName evidence="4">DUF2384 domain-containing protein</fullName>
    </recommendedName>
</protein>
<evidence type="ECO:0000313" key="3">
    <source>
        <dbReference type="Proteomes" id="UP000595095"/>
    </source>
</evidence>
<evidence type="ECO:0008006" key="4">
    <source>
        <dbReference type="Google" id="ProtNLM"/>
    </source>
</evidence>
<sequence>MILANNPPAVVMKAFTWAYEELGLTSTEAAQILGISERGLRETALVGFEVASVESELQISFIKMYHLLYAMSDGDNDALLDWFNHYNPHLDVVPKQACTNLPGICYVSDYLQSLQSEPATPVPSMVTNSPLEQNEPEMVAR</sequence>
<organism evidence="2 3">
    <name type="scientific">Salinimonas marina</name>
    <dbReference type="NCBI Taxonomy" id="2785918"/>
    <lineage>
        <taxon>Bacteria</taxon>
        <taxon>Pseudomonadati</taxon>
        <taxon>Pseudomonadota</taxon>
        <taxon>Gammaproteobacteria</taxon>
        <taxon>Alteromonadales</taxon>
        <taxon>Alteromonadaceae</taxon>
        <taxon>Alteromonas/Salinimonas group</taxon>
        <taxon>Salinimonas</taxon>
    </lineage>
</organism>
<feature type="region of interest" description="Disordered" evidence="1">
    <location>
        <begin position="118"/>
        <end position="141"/>
    </location>
</feature>
<gene>
    <name evidence="2" type="ORF">IT774_15615</name>
</gene>